<keyword evidence="5" id="KW-1185">Reference proteome</keyword>
<dbReference type="EMBL" id="CACRYJ010000042">
    <property type="protein sequence ID" value="VZO37918.1"/>
    <property type="molecule type" value="Genomic_DNA"/>
</dbReference>
<name>A0A7M4DL27_9MICO</name>
<dbReference type="RefSeq" id="WP_156741570.1">
    <property type="nucleotide sequence ID" value="NZ_CACRYJ010000042.1"/>
</dbReference>
<dbReference type="Pfam" id="PF08486">
    <property type="entry name" value="SpoIID"/>
    <property type="match status" value="1"/>
</dbReference>
<organism evidence="4 5">
    <name type="scientific">Occultella aeris</name>
    <dbReference type="NCBI Taxonomy" id="2761496"/>
    <lineage>
        <taxon>Bacteria</taxon>
        <taxon>Bacillati</taxon>
        <taxon>Actinomycetota</taxon>
        <taxon>Actinomycetes</taxon>
        <taxon>Micrococcales</taxon>
        <taxon>Ruaniaceae</taxon>
        <taxon>Occultella</taxon>
    </lineage>
</organism>
<feature type="region of interest" description="Disordered" evidence="1">
    <location>
        <begin position="115"/>
        <end position="139"/>
    </location>
</feature>
<dbReference type="AlphaFoldDB" id="A0A7M4DL27"/>
<feature type="domain" description="Sporulation stage II protein D amidase enhancer LytB N-terminal" evidence="3">
    <location>
        <begin position="208"/>
        <end position="306"/>
    </location>
</feature>
<evidence type="ECO:0000313" key="5">
    <source>
        <dbReference type="Proteomes" id="UP000419743"/>
    </source>
</evidence>
<gene>
    <name evidence="4" type="primary">lytB</name>
    <name evidence="4" type="ORF">HALOF300_02842</name>
</gene>
<dbReference type="NCBIfam" id="TIGR02669">
    <property type="entry name" value="SpoIID_LytB"/>
    <property type="match status" value="1"/>
</dbReference>
<evidence type="ECO:0000259" key="3">
    <source>
        <dbReference type="Pfam" id="PF08486"/>
    </source>
</evidence>
<evidence type="ECO:0000256" key="2">
    <source>
        <dbReference type="SAM" id="SignalP"/>
    </source>
</evidence>
<dbReference type="SUPFAM" id="SSF69318">
    <property type="entry name" value="Integrin alpha N-terminal domain"/>
    <property type="match status" value="1"/>
</dbReference>
<evidence type="ECO:0000256" key="1">
    <source>
        <dbReference type="SAM" id="MobiDB-lite"/>
    </source>
</evidence>
<dbReference type="InterPro" id="IPR028994">
    <property type="entry name" value="Integrin_alpha_N"/>
</dbReference>
<protein>
    <submittedName>
        <fullName evidence="4">Amidase enhancer</fullName>
    </submittedName>
</protein>
<dbReference type="Proteomes" id="UP000419743">
    <property type="component" value="Unassembled WGS sequence"/>
</dbReference>
<dbReference type="InterPro" id="IPR013486">
    <property type="entry name" value="SpoIID/LytB"/>
</dbReference>
<dbReference type="GO" id="GO:0030435">
    <property type="term" value="P:sporulation resulting in formation of a cellular spore"/>
    <property type="evidence" value="ECO:0007669"/>
    <property type="project" value="InterPro"/>
</dbReference>
<feature type="signal peptide" evidence="2">
    <location>
        <begin position="1"/>
        <end position="40"/>
    </location>
</feature>
<evidence type="ECO:0000313" key="4">
    <source>
        <dbReference type="EMBL" id="VZO37918.1"/>
    </source>
</evidence>
<proteinExistence type="predicted"/>
<sequence length="647" mass="68631">MSRVQRPSGPRRPARNGIGAVLAVTLAALTLLGQTTPAAAAEEVYGVPSSGYWDVTGHGWGHGIGMSQWGSQGAAQQGLTADQILAFYYPGTTSNNVGNPQIRVQLRALSAVASGSTYSTPPGQNEMRIGNPATPERHPAGRYTVTATASGFVVERRATIGGPVLFSRTYAGSELIFSTADGVVASGSQGSTSGTWYRGYVRIVRTGSTLDVINNVPLQEYLYGVAPRESPASWLPAALQAQSVAARSYALSVRQATGPYDLCDTTACQVYGGRAVVSSSGAVTEGREHTNTNQAVNATSGRVRWYAGAVAFTQFSSSNGGFSRAGSRPYLTARADPYSGTASGDTVSNWTNRLQVSTVAAYCPSGGSLQRLVIVSRDGNGDLGGRITSARVECSTGNRTLTTTGQLSFGMRSHWWRPNAPAFGFFLSNTFGAEADTVFALGAGTETALVGDWDGDGIDTIALRRGNLYYIRNSNSAGPFDRVIVYGRADDVVLVGDWDGNGTDTLGVRRGNIYHLRNTLSSGVADRTIAYGRNSDAILIGDWDGNGTDTLAVRRGNLYYLRNSLTSGEADRTIAYGRNADIVLTGDWDGNGTDTLAVRRGNIYYLRNSLTSGEADRTIAYGRASDVILIGDWDGNRTDTLGVHRKR</sequence>
<comment type="caution">
    <text evidence="4">The sequence shown here is derived from an EMBL/GenBank/DDBJ whole genome shotgun (WGS) entry which is preliminary data.</text>
</comment>
<accession>A0A7M4DL27</accession>
<keyword evidence="2" id="KW-0732">Signal</keyword>
<feature type="chain" id="PRO_5029676182" evidence="2">
    <location>
        <begin position="41"/>
        <end position="647"/>
    </location>
</feature>
<reference evidence="4 5" key="1">
    <citation type="submission" date="2019-11" db="EMBL/GenBank/DDBJ databases">
        <authorList>
            <person name="Criscuolo A."/>
        </authorList>
    </citation>
    <scope>NUCLEOTIDE SEQUENCE [LARGE SCALE GENOMIC DNA]</scope>
    <source>
        <strain evidence="4">CIP111667</strain>
    </source>
</reference>
<dbReference type="InterPro" id="IPR013693">
    <property type="entry name" value="SpoIID/LytB_N"/>
</dbReference>